<comment type="caution">
    <text evidence="3">The sequence shown here is derived from an EMBL/GenBank/DDBJ whole genome shotgun (WGS) entry which is preliminary data.</text>
</comment>
<protein>
    <submittedName>
        <fullName evidence="3">FkbM family methyltransferase</fullName>
    </submittedName>
</protein>
<dbReference type="PANTHER" id="PTHR34203">
    <property type="entry name" value="METHYLTRANSFERASE, FKBM FAMILY PROTEIN"/>
    <property type="match status" value="1"/>
</dbReference>
<dbReference type="NCBIfam" id="TIGR01444">
    <property type="entry name" value="fkbM_fam"/>
    <property type="match status" value="1"/>
</dbReference>
<dbReference type="Proteomes" id="UP000477782">
    <property type="component" value="Unassembled WGS sequence"/>
</dbReference>
<evidence type="ECO:0000256" key="1">
    <source>
        <dbReference type="SAM" id="MobiDB-lite"/>
    </source>
</evidence>
<evidence type="ECO:0000259" key="2">
    <source>
        <dbReference type="Pfam" id="PF05050"/>
    </source>
</evidence>
<dbReference type="InterPro" id="IPR006342">
    <property type="entry name" value="FkbM_mtfrase"/>
</dbReference>
<keyword evidence="4" id="KW-1185">Reference proteome</keyword>
<dbReference type="SUPFAM" id="SSF53335">
    <property type="entry name" value="S-adenosyl-L-methionine-dependent methyltransferases"/>
    <property type="match status" value="1"/>
</dbReference>
<dbReference type="Pfam" id="PF05050">
    <property type="entry name" value="Methyltransf_21"/>
    <property type="match status" value="1"/>
</dbReference>
<feature type="region of interest" description="Disordered" evidence="1">
    <location>
        <begin position="1"/>
        <end position="28"/>
    </location>
</feature>
<dbReference type="InterPro" id="IPR052514">
    <property type="entry name" value="SAM-dependent_MTase"/>
</dbReference>
<feature type="compositionally biased region" description="Acidic residues" evidence="1">
    <location>
        <begin position="1"/>
        <end position="10"/>
    </location>
</feature>
<organism evidence="3 4">
    <name type="scientific">Tabrizicola oligotrophica</name>
    <dbReference type="NCBI Taxonomy" id="2710650"/>
    <lineage>
        <taxon>Bacteria</taxon>
        <taxon>Pseudomonadati</taxon>
        <taxon>Pseudomonadota</taxon>
        <taxon>Alphaproteobacteria</taxon>
        <taxon>Rhodobacterales</taxon>
        <taxon>Paracoccaceae</taxon>
        <taxon>Tabrizicola</taxon>
    </lineage>
</organism>
<keyword evidence="3" id="KW-0489">Methyltransferase</keyword>
<dbReference type="RefSeq" id="WP_164623661.1">
    <property type="nucleotide sequence ID" value="NZ_JAAIVJ010000002.1"/>
</dbReference>
<name>A0A6M0QQ73_9RHOB</name>
<accession>A0A6M0QQ73</accession>
<evidence type="ECO:0000313" key="4">
    <source>
        <dbReference type="Proteomes" id="UP000477782"/>
    </source>
</evidence>
<dbReference type="GO" id="GO:0008168">
    <property type="term" value="F:methyltransferase activity"/>
    <property type="evidence" value="ECO:0007669"/>
    <property type="project" value="UniProtKB-KW"/>
</dbReference>
<dbReference type="GO" id="GO:0032259">
    <property type="term" value="P:methylation"/>
    <property type="evidence" value="ECO:0007669"/>
    <property type="project" value="UniProtKB-KW"/>
</dbReference>
<gene>
    <name evidence="3" type="ORF">G4Z14_04845</name>
</gene>
<feature type="domain" description="Methyltransferase FkbM" evidence="2">
    <location>
        <begin position="68"/>
        <end position="219"/>
    </location>
</feature>
<dbReference type="EMBL" id="JAAIVJ010000002">
    <property type="protein sequence ID" value="NEY89618.1"/>
    <property type="molecule type" value="Genomic_DNA"/>
</dbReference>
<keyword evidence="3" id="KW-0808">Transferase</keyword>
<dbReference type="InterPro" id="IPR029063">
    <property type="entry name" value="SAM-dependent_MTases_sf"/>
</dbReference>
<dbReference type="PANTHER" id="PTHR34203:SF15">
    <property type="entry name" value="SLL1173 PROTEIN"/>
    <property type="match status" value="1"/>
</dbReference>
<dbReference type="Gene3D" id="3.40.50.150">
    <property type="entry name" value="Vaccinia Virus protein VP39"/>
    <property type="match status" value="1"/>
</dbReference>
<sequence length="246" mass="27122">MSDKDEDLPEEATGRRSRKGNKPRVLPSTPEEVDALVRRQKRNLRKAWAEGYLTAVTAMLRPGDLAVDCGANMGVVTERLAATGADVIAFEPDPFAFKTLEQKFGNLPNVTLVNAAVGVGTGTVRLMRADNFGDNPEGASVKSTILDGGRRIDAENSVEVPLIDFPSWVQQQIKARGEVAFVKMDIEGAELDILEKMHAEQGFVNLRCLVAETHERKFKDLRDRYKALREAVAEGYAPGKVNLDWI</sequence>
<dbReference type="AlphaFoldDB" id="A0A6M0QQ73"/>
<evidence type="ECO:0000313" key="3">
    <source>
        <dbReference type="EMBL" id="NEY89618.1"/>
    </source>
</evidence>
<proteinExistence type="predicted"/>
<reference evidence="3 4" key="1">
    <citation type="submission" date="2020-02" db="EMBL/GenBank/DDBJ databases">
        <authorList>
            <person name="Chen W.-M."/>
        </authorList>
    </citation>
    <scope>NUCLEOTIDE SEQUENCE [LARGE SCALE GENOMIC DNA]</scope>
    <source>
        <strain evidence="3 4">KMS-5</strain>
    </source>
</reference>